<dbReference type="Proteomes" id="UP000663861">
    <property type="component" value="Unassembled WGS sequence"/>
</dbReference>
<feature type="region of interest" description="Disordered" evidence="1">
    <location>
        <begin position="317"/>
        <end position="337"/>
    </location>
</feature>
<feature type="compositionally biased region" description="Low complexity" evidence="1">
    <location>
        <begin position="318"/>
        <end position="328"/>
    </location>
</feature>
<evidence type="ECO:0008006" key="4">
    <source>
        <dbReference type="Google" id="ProtNLM"/>
    </source>
</evidence>
<dbReference type="AlphaFoldDB" id="A0A8H2X763"/>
<organism evidence="2 3">
    <name type="scientific">Rhizoctonia solani</name>
    <dbReference type="NCBI Taxonomy" id="456999"/>
    <lineage>
        <taxon>Eukaryota</taxon>
        <taxon>Fungi</taxon>
        <taxon>Dikarya</taxon>
        <taxon>Basidiomycota</taxon>
        <taxon>Agaricomycotina</taxon>
        <taxon>Agaricomycetes</taxon>
        <taxon>Cantharellales</taxon>
        <taxon>Ceratobasidiaceae</taxon>
        <taxon>Rhizoctonia</taxon>
    </lineage>
</organism>
<sequence length="375" mass="41807">MIGVYLLIGTRTEDTEGCYRDFLIQPRQDLFNQTLELWTCNNSPRAIPQTGNYNLKPEAFVDGIHITVTNQLLGNASALAPNQVPFVWLFNLEEYPVRHNLTARNDVRAYLPPWRPRRGFHIEAEAKLITRRFIKSSIMRDIILSAEPVYRPLSLYPIVELSSNALNATSSSTELIRFSRATATIRTSLNPGLMYFRTQAENQPLDLMVRPEACDFIDDYRSGTVLDVVGSVGGLFALLHAAHVLLFGRPLLWGLTGAKLITPFGILGACSSREFKRRLRDRYHRHSPDNGGDTIRIGVFLRDFVVDFGPADVDTKHQQVQQSAASSSTLLANGKDGGGARIPLMQTRSDENIAEIADQNKLHTGGNTDPVNSMV</sequence>
<evidence type="ECO:0000256" key="1">
    <source>
        <dbReference type="SAM" id="MobiDB-lite"/>
    </source>
</evidence>
<accession>A0A8H2X763</accession>
<evidence type="ECO:0000313" key="3">
    <source>
        <dbReference type="Proteomes" id="UP000663861"/>
    </source>
</evidence>
<evidence type="ECO:0000313" key="2">
    <source>
        <dbReference type="EMBL" id="CAE6418333.1"/>
    </source>
</evidence>
<gene>
    <name evidence="2" type="ORF">RDB_LOCUS9712</name>
</gene>
<dbReference type="EMBL" id="CAJMWY010000153">
    <property type="protein sequence ID" value="CAE6418333.1"/>
    <property type="molecule type" value="Genomic_DNA"/>
</dbReference>
<reference evidence="2" key="1">
    <citation type="submission" date="2021-01" db="EMBL/GenBank/DDBJ databases">
        <authorList>
            <person name="Kaushik A."/>
        </authorList>
    </citation>
    <scope>NUCLEOTIDE SEQUENCE</scope>
    <source>
        <strain evidence="2">AG4-RS23</strain>
    </source>
</reference>
<comment type="caution">
    <text evidence="2">The sequence shown here is derived from an EMBL/GenBank/DDBJ whole genome shotgun (WGS) entry which is preliminary data.</text>
</comment>
<proteinExistence type="predicted"/>
<name>A0A8H2X763_9AGAM</name>
<protein>
    <recommendedName>
        <fullName evidence="4">Kex protein</fullName>
    </recommendedName>
</protein>